<keyword evidence="2" id="KW-1185">Reference proteome</keyword>
<name>A0AAW0CPF3_9AGAR</name>
<dbReference type="AlphaFoldDB" id="A0AAW0CPF3"/>
<comment type="caution">
    <text evidence="1">The sequence shown here is derived from an EMBL/GenBank/DDBJ whole genome shotgun (WGS) entry which is preliminary data.</text>
</comment>
<dbReference type="EMBL" id="JAYKXP010000032">
    <property type="protein sequence ID" value="KAK7041817.1"/>
    <property type="molecule type" value="Genomic_DNA"/>
</dbReference>
<protein>
    <submittedName>
        <fullName evidence="1">Uncharacterized protein</fullName>
    </submittedName>
</protein>
<accession>A0AAW0CPF3</accession>
<reference evidence="1 2" key="1">
    <citation type="submission" date="2024-01" db="EMBL/GenBank/DDBJ databases">
        <title>A draft genome for a cacao thread blight-causing isolate of Paramarasmius palmivorus.</title>
        <authorList>
            <person name="Baruah I.K."/>
            <person name="Bukari Y."/>
            <person name="Amoako-Attah I."/>
            <person name="Meinhardt L.W."/>
            <person name="Bailey B.A."/>
            <person name="Cohen S.P."/>
        </authorList>
    </citation>
    <scope>NUCLEOTIDE SEQUENCE [LARGE SCALE GENOMIC DNA]</scope>
    <source>
        <strain evidence="1 2">GH-12</strain>
    </source>
</reference>
<gene>
    <name evidence="1" type="ORF">VNI00_009106</name>
</gene>
<proteinExistence type="predicted"/>
<sequence>MPILIPDTTEQSQAPEAPSTMTILGGSSNFTITGSQLNNIVGPQHNTIYHGNVTVQQVNRDFSEHQLTLWDEFTRIRTCDVYIKQNLCVTDIGKDPEQRKLTKGRLKAYRTIKTAHLTNKKLDVLYVGYGGEDAVKAFQKDFREYSCMKRVISVSNVKDANYVQLLGYTSKPGVPALIFYDGLIPVSFVWEKHGFSSLMFTYISYLARQIEDPDLLVQELWIDPMTGSLRKGPYVENFAHNNYVTARFQTGLLLRHSDNQPSLALQEYNNTDVLQEYLFRFLSIDDNISGARRSAKYTPEWANDEDTVSILSSLPGTIYSRASLEPIARWLGDEESWYYTLFECHPEISQERVVMKDGSLRPAEQRIDFAETWLSLAHHVFYQLGIHRDEWAEHSIINDFMLYCECEQRKSPQRPTGVPIDTPVYLFIHPIPQPSDDESTWDAWVKGKKYSWSFDPLGNEEISDAENEQWNLGIPLLKIFIRNLHRWWDLEAYDTIQALHTLHAFDPTSVRLARSVGFPYQLVEIINPDSGRFEYISDEEEDLSTAYPDNSESWFAHSDNPIQAPTIHIDEVRDNMDAEGLFVSNFDDSDSMDVDGQLPDAMDID</sequence>
<evidence type="ECO:0000313" key="1">
    <source>
        <dbReference type="EMBL" id="KAK7041817.1"/>
    </source>
</evidence>
<evidence type="ECO:0000313" key="2">
    <source>
        <dbReference type="Proteomes" id="UP001383192"/>
    </source>
</evidence>
<organism evidence="1 2">
    <name type="scientific">Paramarasmius palmivorus</name>
    <dbReference type="NCBI Taxonomy" id="297713"/>
    <lineage>
        <taxon>Eukaryota</taxon>
        <taxon>Fungi</taxon>
        <taxon>Dikarya</taxon>
        <taxon>Basidiomycota</taxon>
        <taxon>Agaricomycotina</taxon>
        <taxon>Agaricomycetes</taxon>
        <taxon>Agaricomycetidae</taxon>
        <taxon>Agaricales</taxon>
        <taxon>Marasmiineae</taxon>
        <taxon>Marasmiaceae</taxon>
        <taxon>Paramarasmius</taxon>
    </lineage>
</organism>
<dbReference type="Proteomes" id="UP001383192">
    <property type="component" value="Unassembled WGS sequence"/>
</dbReference>